<proteinExistence type="predicted"/>
<dbReference type="InterPro" id="IPR035992">
    <property type="entry name" value="Ricin_B-like_lectins"/>
</dbReference>
<keyword evidence="2" id="KW-1185">Reference proteome</keyword>
<evidence type="ECO:0000313" key="1">
    <source>
        <dbReference type="EMBL" id="TDL16145.1"/>
    </source>
</evidence>
<evidence type="ECO:0000313" key="2">
    <source>
        <dbReference type="Proteomes" id="UP000294933"/>
    </source>
</evidence>
<protein>
    <recommendedName>
        <fullName evidence="3">Ricin B lectin domain-containing protein</fullName>
    </recommendedName>
</protein>
<reference evidence="1 2" key="1">
    <citation type="submission" date="2018-06" db="EMBL/GenBank/DDBJ databases">
        <title>A transcriptomic atlas of mushroom development highlights an independent origin of complex multicellularity.</title>
        <authorList>
            <consortium name="DOE Joint Genome Institute"/>
            <person name="Krizsan K."/>
            <person name="Almasi E."/>
            <person name="Merenyi Z."/>
            <person name="Sahu N."/>
            <person name="Viragh M."/>
            <person name="Koszo T."/>
            <person name="Mondo S."/>
            <person name="Kiss B."/>
            <person name="Balint B."/>
            <person name="Kues U."/>
            <person name="Barry K."/>
            <person name="Hegedus J.C."/>
            <person name="Henrissat B."/>
            <person name="Johnson J."/>
            <person name="Lipzen A."/>
            <person name="Ohm R."/>
            <person name="Nagy I."/>
            <person name="Pangilinan J."/>
            <person name="Yan J."/>
            <person name="Xiong Y."/>
            <person name="Grigoriev I.V."/>
            <person name="Hibbett D.S."/>
            <person name="Nagy L.G."/>
        </authorList>
    </citation>
    <scope>NUCLEOTIDE SEQUENCE [LARGE SCALE GENOMIC DNA]</scope>
    <source>
        <strain evidence="1 2">SZMC22713</strain>
    </source>
</reference>
<dbReference type="Gene3D" id="2.80.10.50">
    <property type="match status" value="1"/>
</dbReference>
<dbReference type="SUPFAM" id="SSF50370">
    <property type="entry name" value="Ricin B-like lectins"/>
    <property type="match status" value="1"/>
</dbReference>
<gene>
    <name evidence="1" type="ORF">BD410DRAFT_645517</name>
</gene>
<name>A0A4Y7PLN4_9AGAM</name>
<dbReference type="VEuPathDB" id="FungiDB:BD410DRAFT_645517"/>
<sequence length="223" mass="25552">MSTSTAYVNDKHIPDGYYTIKNYGLGSLVALLPRRKELCGSIRASTENSFVWHITRRSHGKYLIRSCPDNLVVQCTPAPEGNDTIFVLHGEFDWVIRQVSDHQPDCYIILPGRESRLVWSLADGDDGTSVVFAQFTSNPRFWWKFARMMETDKFYKMNALEMGLSQPYDEPSSGMPFSSHLQSNINNIPTPPKFQSELEYEPPLFPEGLFDWPYLVQEVWGVS</sequence>
<dbReference type="Proteomes" id="UP000294933">
    <property type="component" value="Unassembled WGS sequence"/>
</dbReference>
<evidence type="ECO:0008006" key="3">
    <source>
        <dbReference type="Google" id="ProtNLM"/>
    </source>
</evidence>
<dbReference type="EMBL" id="ML170250">
    <property type="protein sequence ID" value="TDL16145.1"/>
    <property type="molecule type" value="Genomic_DNA"/>
</dbReference>
<dbReference type="AlphaFoldDB" id="A0A4Y7PLN4"/>
<organism evidence="1 2">
    <name type="scientific">Rickenella mellea</name>
    <dbReference type="NCBI Taxonomy" id="50990"/>
    <lineage>
        <taxon>Eukaryota</taxon>
        <taxon>Fungi</taxon>
        <taxon>Dikarya</taxon>
        <taxon>Basidiomycota</taxon>
        <taxon>Agaricomycotina</taxon>
        <taxon>Agaricomycetes</taxon>
        <taxon>Hymenochaetales</taxon>
        <taxon>Rickenellaceae</taxon>
        <taxon>Rickenella</taxon>
    </lineage>
</organism>
<accession>A0A4Y7PLN4</accession>